<dbReference type="InterPro" id="IPR002343">
    <property type="entry name" value="Hud_Sxl_RNA"/>
</dbReference>
<keyword evidence="6" id="KW-1185">Reference proteome</keyword>
<evidence type="ECO:0000256" key="3">
    <source>
        <dbReference type="PROSITE-ProRule" id="PRU00176"/>
    </source>
</evidence>
<dbReference type="EMBL" id="JARBJD010000058">
    <property type="protein sequence ID" value="KAK2956216.1"/>
    <property type="molecule type" value="Genomic_DNA"/>
</dbReference>
<evidence type="ECO:0000259" key="4">
    <source>
        <dbReference type="PROSITE" id="PS50102"/>
    </source>
</evidence>
<dbReference type="Gene3D" id="3.30.70.330">
    <property type="match status" value="2"/>
</dbReference>
<proteinExistence type="predicted"/>
<comment type="caution">
    <text evidence="5">The sequence shown here is derived from an EMBL/GenBank/DDBJ whole genome shotgun (WGS) entry which is preliminary data.</text>
</comment>
<dbReference type="Proteomes" id="UP001281761">
    <property type="component" value="Unassembled WGS sequence"/>
</dbReference>
<protein>
    <submittedName>
        <fullName evidence="5">Polyadenylate-binding protein</fullName>
    </submittedName>
</protein>
<dbReference type="InterPro" id="IPR035979">
    <property type="entry name" value="RBD_domain_sf"/>
</dbReference>
<gene>
    <name evidence="5" type="ORF">BLNAU_8780</name>
</gene>
<organism evidence="5 6">
    <name type="scientific">Blattamonas nauphoetae</name>
    <dbReference type="NCBI Taxonomy" id="2049346"/>
    <lineage>
        <taxon>Eukaryota</taxon>
        <taxon>Metamonada</taxon>
        <taxon>Preaxostyla</taxon>
        <taxon>Oxymonadida</taxon>
        <taxon>Blattamonas</taxon>
    </lineage>
</organism>
<dbReference type="InterPro" id="IPR012677">
    <property type="entry name" value="Nucleotide-bd_a/b_plait_sf"/>
</dbReference>
<evidence type="ECO:0000313" key="6">
    <source>
        <dbReference type="Proteomes" id="UP001281761"/>
    </source>
</evidence>
<dbReference type="SUPFAM" id="SSF54928">
    <property type="entry name" value="RNA-binding domain, RBD"/>
    <property type="match status" value="2"/>
</dbReference>
<dbReference type="Pfam" id="PF00076">
    <property type="entry name" value="RRM_1"/>
    <property type="match status" value="2"/>
</dbReference>
<dbReference type="SMART" id="SM00360">
    <property type="entry name" value="RRM"/>
    <property type="match status" value="3"/>
</dbReference>
<dbReference type="InterPro" id="IPR000504">
    <property type="entry name" value="RRM_dom"/>
</dbReference>
<dbReference type="PROSITE" id="PS50102">
    <property type="entry name" value="RRM"/>
    <property type="match status" value="3"/>
</dbReference>
<evidence type="ECO:0000256" key="1">
    <source>
        <dbReference type="ARBA" id="ARBA00022737"/>
    </source>
</evidence>
<keyword evidence="2 3" id="KW-0694">RNA-binding</keyword>
<feature type="domain" description="RRM" evidence="4">
    <location>
        <begin position="107"/>
        <end position="184"/>
    </location>
</feature>
<feature type="domain" description="RRM" evidence="4">
    <location>
        <begin position="21"/>
        <end position="99"/>
    </location>
</feature>
<reference evidence="5 6" key="1">
    <citation type="journal article" date="2022" name="bioRxiv">
        <title>Genomics of Preaxostyla Flagellates Illuminates Evolutionary Transitions and the Path Towards Mitochondrial Loss.</title>
        <authorList>
            <person name="Novak L.V.F."/>
            <person name="Treitli S.C."/>
            <person name="Pyrih J."/>
            <person name="Halakuc P."/>
            <person name="Pipaliya S.V."/>
            <person name="Vacek V."/>
            <person name="Brzon O."/>
            <person name="Soukal P."/>
            <person name="Eme L."/>
            <person name="Dacks J.B."/>
            <person name="Karnkowska A."/>
            <person name="Elias M."/>
            <person name="Hampl V."/>
        </authorList>
    </citation>
    <scope>NUCLEOTIDE SEQUENCE [LARGE SCALE GENOMIC DNA]</scope>
    <source>
        <strain evidence="5">NAU3</strain>
        <tissue evidence="5">Gut</tissue>
    </source>
</reference>
<feature type="domain" description="RRM" evidence="4">
    <location>
        <begin position="209"/>
        <end position="288"/>
    </location>
</feature>
<accession>A0ABQ9XXK3</accession>
<evidence type="ECO:0000256" key="2">
    <source>
        <dbReference type="ARBA" id="ARBA00022884"/>
    </source>
</evidence>
<sequence>MSSSLKEQFVSASPYEIEDICTVILRFIPTSWTRDDFLQYVSQFGAVKSTKLSHNRATNQNRGFGFVTYDDEEAAVSCLATVNGAVIEGRRLKAEYAHADNKKYLNSTCYVSRFGPDLRPDQLVSLFSNYGTVAEVHILKNETGCSRGAGFVRMTTHKEAESAVESLNGVELMGRKLFVKMHNRKKFTLYQERRERDSQSFFKESSVISQVDVYGVPDDMPDEEMWTIFGSVQPANIIRNSFPNPETQEENTVVHLLFPTLFDASQAIENITGKELEGQVLTAYLAQQPTFPMVAQQPIFF</sequence>
<dbReference type="CDD" id="cd00590">
    <property type="entry name" value="RRM_SF"/>
    <property type="match status" value="1"/>
</dbReference>
<keyword evidence="1" id="KW-0677">Repeat</keyword>
<name>A0ABQ9XXK3_9EUKA</name>
<evidence type="ECO:0000313" key="5">
    <source>
        <dbReference type="EMBL" id="KAK2956216.1"/>
    </source>
</evidence>
<dbReference type="PRINTS" id="PR00961">
    <property type="entry name" value="HUDSXLRNA"/>
</dbReference>
<dbReference type="PANTHER" id="PTHR24012">
    <property type="entry name" value="RNA BINDING PROTEIN"/>
    <property type="match status" value="1"/>
</dbReference>